<dbReference type="AlphaFoldDB" id="A0A5C7VR00"/>
<dbReference type="SUPFAM" id="SSF54427">
    <property type="entry name" value="NTF2-like"/>
    <property type="match status" value="1"/>
</dbReference>
<reference evidence="2 3" key="1">
    <citation type="submission" date="2018-09" db="EMBL/GenBank/DDBJ databases">
        <title>Metagenome Assembled Genomes from an Advanced Water Purification Facility.</title>
        <authorList>
            <person name="Stamps B.W."/>
            <person name="Spear J.R."/>
        </authorList>
    </citation>
    <scope>NUCLEOTIDE SEQUENCE [LARGE SCALE GENOMIC DNA]</scope>
    <source>
        <strain evidence="2">Bin_54_1</strain>
    </source>
</reference>
<evidence type="ECO:0000313" key="3">
    <source>
        <dbReference type="Proteomes" id="UP000321055"/>
    </source>
</evidence>
<dbReference type="InterPro" id="IPR027843">
    <property type="entry name" value="DUF4440"/>
</dbReference>
<dbReference type="InterPro" id="IPR032710">
    <property type="entry name" value="NTF2-like_dom_sf"/>
</dbReference>
<dbReference type="Proteomes" id="UP000321055">
    <property type="component" value="Unassembled WGS sequence"/>
</dbReference>
<name>A0A5C7VR00_9PROT</name>
<sequence length="126" mass="14528">MGASTIAGQIQNLELSLLQTDLSAHPERIDELLAENFEEIDQCGKIHSRDDVIDWLKHKDPNLRWAFKDFRVKVLTSDFVLAIYSLQKPDQPDQPDTGTTGSIRTSLWQRHGNQWKMVFHQASRKN</sequence>
<protein>
    <submittedName>
        <fullName evidence="2">DUF4440 domain-containing protein</fullName>
    </submittedName>
</protein>
<evidence type="ECO:0000313" key="2">
    <source>
        <dbReference type="EMBL" id="TXI26594.1"/>
    </source>
</evidence>
<dbReference type="EMBL" id="SSFX01000097">
    <property type="protein sequence ID" value="TXI26594.1"/>
    <property type="molecule type" value="Genomic_DNA"/>
</dbReference>
<comment type="caution">
    <text evidence="2">The sequence shown here is derived from an EMBL/GenBank/DDBJ whole genome shotgun (WGS) entry which is preliminary data.</text>
</comment>
<feature type="domain" description="DUF4440" evidence="1">
    <location>
        <begin position="10"/>
        <end position="117"/>
    </location>
</feature>
<evidence type="ECO:0000259" key="1">
    <source>
        <dbReference type="Pfam" id="PF14534"/>
    </source>
</evidence>
<proteinExistence type="predicted"/>
<accession>A0A5C7VR00</accession>
<dbReference type="Pfam" id="PF14534">
    <property type="entry name" value="DUF4440"/>
    <property type="match status" value="1"/>
</dbReference>
<dbReference type="Gene3D" id="3.10.450.50">
    <property type="match status" value="1"/>
</dbReference>
<gene>
    <name evidence="2" type="ORF">E6Q60_11975</name>
</gene>
<organism evidence="2 3">
    <name type="scientific">Nitrosomonas oligotropha</name>
    <dbReference type="NCBI Taxonomy" id="42354"/>
    <lineage>
        <taxon>Bacteria</taxon>
        <taxon>Pseudomonadati</taxon>
        <taxon>Pseudomonadota</taxon>
        <taxon>Betaproteobacteria</taxon>
        <taxon>Nitrosomonadales</taxon>
        <taxon>Nitrosomonadaceae</taxon>
        <taxon>Nitrosomonas</taxon>
    </lineage>
</organism>